<evidence type="ECO:0000256" key="4">
    <source>
        <dbReference type="ARBA" id="ARBA00022692"/>
    </source>
</evidence>
<keyword evidence="3" id="KW-1003">Cell membrane</keyword>
<protein>
    <submittedName>
        <fullName evidence="9">MFS transporter</fullName>
    </submittedName>
</protein>
<evidence type="ECO:0000256" key="5">
    <source>
        <dbReference type="ARBA" id="ARBA00022989"/>
    </source>
</evidence>
<evidence type="ECO:0000256" key="7">
    <source>
        <dbReference type="SAM" id="Phobius"/>
    </source>
</evidence>
<dbReference type="Gene3D" id="1.20.1250.20">
    <property type="entry name" value="MFS general substrate transporter like domains"/>
    <property type="match status" value="1"/>
</dbReference>
<feature type="transmembrane region" description="Helical" evidence="7">
    <location>
        <begin position="333"/>
        <end position="352"/>
    </location>
</feature>
<dbReference type="PROSITE" id="PS50850">
    <property type="entry name" value="MFS"/>
    <property type="match status" value="1"/>
</dbReference>
<feature type="transmembrane region" description="Helical" evidence="7">
    <location>
        <begin position="134"/>
        <end position="153"/>
    </location>
</feature>
<dbReference type="Pfam" id="PF07690">
    <property type="entry name" value="MFS_1"/>
    <property type="match status" value="1"/>
</dbReference>
<evidence type="ECO:0000256" key="1">
    <source>
        <dbReference type="ARBA" id="ARBA00004651"/>
    </source>
</evidence>
<sequence>MSTPGTSARRVFISVAALLLTAGWSANHFASVLVALREQLNLSPLLVNGAYGIYALGLVPSLLVGGALADRFGGRLVALAGSLIAVFGNTILMLFHGAPGLLTGRFVVGLGVGLVVSAGTAWAARLNGAAGSTLAGIVLTSGFALGPVVSGLAEFAFSPLWLPFVLSIIASLVAVMFSLRTGDMPRQILAVAADPQVDPSASPRKALATSVPVAMWVFAAITTAFVGLAARVAEYFETGVFLPGVAAAVGFGTGLAIQSAGRRWGWGPRSGVVGILSAGAGFLVVALGGEAPSLPLFFLATVLLGLGYGLCLRDGLLDVNAYSPASHRGRILGAYYVATYVGFALPPLMQVLEPRVGPSLPFAVLSAIAVAAALLRSGQIRTGYLNRT</sequence>
<dbReference type="RefSeq" id="WP_148811930.1">
    <property type="nucleotide sequence ID" value="NZ_CP136640.1"/>
</dbReference>
<keyword evidence="4 7" id="KW-0812">Transmembrane</keyword>
<dbReference type="InterPro" id="IPR011701">
    <property type="entry name" value="MFS"/>
</dbReference>
<feature type="transmembrane region" description="Helical" evidence="7">
    <location>
        <begin position="294"/>
        <end position="312"/>
    </location>
</feature>
<organism evidence="9 10">
    <name type="scientific">Corynebacterium urealyticum</name>
    <dbReference type="NCBI Taxonomy" id="43771"/>
    <lineage>
        <taxon>Bacteria</taxon>
        <taxon>Bacillati</taxon>
        <taxon>Actinomycetota</taxon>
        <taxon>Actinomycetes</taxon>
        <taxon>Mycobacteriales</taxon>
        <taxon>Corynebacteriaceae</taxon>
        <taxon>Corynebacterium</taxon>
    </lineage>
</organism>
<proteinExistence type="predicted"/>
<dbReference type="PANTHER" id="PTHR23517">
    <property type="entry name" value="RESISTANCE PROTEIN MDTM, PUTATIVE-RELATED-RELATED"/>
    <property type="match status" value="1"/>
</dbReference>
<accession>A0A5D4FWC0</accession>
<feature type="transmembrane region" description="Helical" evidence="7">
    <location>
        <begin position="269"/>
        <end position="288"/>
    </location>
</feature>
<keyword evidence="5 7" id="KW-1133">Transmembrane helix</keyword>
<feature type="transmembrane region" description="Helical" evidence="7">
    <location>
        <begin position="76"/>
        <end position="96"/>
    </location>
</feature>
<comment type="subcellular location">
    <subcellularLocation>
        <location evidence="1">Cell membrane</location>
        <topology evidence="1">Multi-pass membrane protein</topology>
    </subcellularLocation>
</comment>
<feature type="transmembrane region" description="Helical" evidence="7">
    <location>
        <begin position="102"/>
        <end position="122"/>
    </location>
</feature>
<evidence type="ECO:0000259" key="8">
    <source>
        <dbReference type="PROSITE" id="PS50850"/>
    </source>
</evidence>
<dbReference type="Proteomes" id="UP000324726">
    <property type="component" value="Unassembled WGS sequence"/>
</dbReference>
<dbReference type="InterPro" id="IPR020846">
    <property type="entry name" value="MFS_dom"/>
</dbReference>
<evidence type="ECO:0000256" key="6">
    <source>
        <dbReference type="ARBA" id="ARBA00023136"/>
    </source>
</evidence>
<keyword evidence="6 7" id="KW-0472">Membrane</keyword>
<dbReference type="SUPFAM" id="SSF103473">
    <property type="entry name" value="MFS general substrate transporter"/>
    <property type="match status" value="1"/>
</dbReference>
<feature type="transmembrane region" description="Helical" evidence="7">
    <location>
        <begin position="159"/>
        <end position="179"/>
    </location>
</feature>
<keyword evidence="2" id="KW-0813">Transport</keyword>
<comment type="caution">
    <text evidence="9">The sequence shown here is derived from an EMBL/GenBank/DDBJ whole genome shotgun (WGS) entry which is preliminary data.</text>
</comment>
<evidence type="ECO:0000313" key="9">
    <source>
        <dbReference type="EMBL" id="TYR20204.1"/>
    </source>
</evidence>
<reference evidence="9 10" key="1">
    <citation type="submission" date="2019-08" db="EMBL/GenBank/DDBJ databases">
        <title>Draft genome of C. urealyticum strain VH4248.</title>
        <authorList>
            <person name="Navas J."/>
        </authorList>
    </citation>
    <scope>NUCLEOTIDE SEQUENCE [LARGE SCALE GENOMIC DNA]</scope>
    <source>
        <strain evidence="9 10">VH4248</strain>
    </source>
</reference>
<feature type="transmembrane region" description="Helical" evidence="7">
    <location>
        <begin position="213"/>
        <end position="233"/>
    </location>
</feature>
<dbReference type="PANTHER" id="PTHR23517:SF3">
    <property type="entry name" value="INTEGRAL MEMBRANE TRANSPORT PROTEIN"/>
    <property type="match status" value="1"/>
</dbReference>
<evidence type="ECO:0000256" key="3">
    <source>
        <dbReference type="ARBA" id="ARBA00022475"/>
    </source>
</evidence>
<gene>
    <name evidence="9" type="ORF">FYJ87_04325</name>
</gene>
<evidence type="ECO:0000256" key="2">
    <source>
        <dbReference type="ARBA" id="ARBA00022448"/>
    </source>
</evidence>
<feature type="transmembrane region" description="Helical" evidence="7">
    <location>
        <begin position="239"/>
        <end position="257"/>
    </location>
</feature>
<dbReference type="GO" id="GO:0005886">
    <property type="term" value="C:plasma membrane"/>
    <property type="evidence" value="ECO:0007669"/>
    <property type="project" value="UniProtKB-SubCell"/>
</dbReference>
<feature type="transmembrane region" description="Helical" evidence="7">
    <location>
        <begin position="358"/>
        <end position="375"/>
    </location>
</feature>
<dbReference type="GO" id="GO:0022857">
    <property type="term" value="F:transmembrane transporter activity"/>
    <property type="evidence" value="ECO:0007669"/>
    <property type="project" value="InterPro"/>
</dbReference>
<name>A0A5D4FWC0_9CORY</name>
<dbReference type="EMBL" id="VSZI01000001">
    <property type="protein sequence ID" value="TYR20204.1"/>
    <property type="molecule type" value="Genomic_DNA"/>
</dbReference>
<feature type="domain" description="Major facilitator superfamily (MFS) profile" evidence="8">
    <location>
        <begin position="11"/>
        <end position="388"/>
    </location>
</feature>
<feature type="transmembrane region" description="Helical" evidence="7">
    <location>
        <begin position="51"/>
        <end position="69"/>
    </location>
</feature>
<dbReference type="InterPro" id="IPR050171">
    <property type="entry name" value="MFS_Transporters"/>
</dbReference>
<evidence type="ECO:0000313" key="10">
    <source>
        <dbReference type="Proteomes" id="UP000324726"/>
    </source>
</evidence>
<dbReference type="AlphaFoldDB" id="A0A5D4FWC0"/>
<dbReference type="InterPro" id="IPR036259">
    <property type="entry name" value="MFS_trans_sf"/>
</dbReference>